<reference evidence="1" key="1">
    <citation type="submission" date="2011-07" db="EMBL/GenBank/DDBJ databases">
        <title>The Genome Sequence of Exophiala (Wangiella) dermatitidis NIH/UT8656.</title>
        <authorList>
            <consortium name="The Broad Institute Genome Sequencing Platform"/>
            <person name="Cuomo C."/>
            <person name="Wang Z."/>
            <person name="Hunicke-Smith S."/>
            <person name="Szanislo P.J."/>
            <person name="Earl A."/>
            <person name="Young S.K."/>
            <person name="Zeng Q."/>
            <person name="Gargeya S."/>
            <person name="Fitzgerald M."/>
            <person name="Haas B."/>
            <person name="Abouelleil A."/>
            <person name="Alvarado L."/>
            <person name="Arachchi H.M."/>
            <person name="Berlin A."/>
            <person name="Brown A."/>
            <person name="Chapman S.B."/>
            <person name="Chen Z."/>
            <person name="Dunbar C."/>
            <person name="Freedman E."/>
            <person name="Gearin G."/>
            <person name="Gellesch M."/>
            <person name="Goldberg J."/>
            <person name="Griggs A."/>
            <person name="Gujja S."/>
            <person name="Heiman D."/>
            <person name="Howarth C."/>
            <person name="Larson L."/>
            <person name="Lui A."/>
            <person name="MacDonald P.J.P."/>
            <person name="Montmayeur A."/>
            <person name="Murphy C."/>
            <person name="Neiman D."/>
            <person name="Pearson M."/>
            <person name="Priest M."/>
            <person name="Roberts A."/>
            <person name="Saif S."/>
            <person name="Shea T."/>
            <person name="Shenoy N."/>
            <person name="Sisk P."/>
            <person name="Stolte C."/>
            <person name="Sykes S."/>
            <person name="Wortman J."/>
            <person name="Nusbaum C."/>
            <person name="Birren B."/>
        </authorList>
    </citation>
    <scope>NUCLEOTIDE SEQUENCE</scope>
    <source>
        <strain evidence="1">NIH/UT8656</strain>
    </source>
</reference>
<dbReference type="VEuPathDB" id="FungiDB:HMPREF1120_05057"/>
<dbReference type="GeneID" id="20309696"/>
<dbReference type="HOGENOM" id="CLU_2049709_0_0_1"/>
<dbReference type="InParanoid" id="H6BZD8"/>
<dbReference type="Proteomes" id="UP000007304">
    <property type="component" value="Unassembled WGS sequence"/>
</dbReference>
<proteinExistence type="predicted"/>
<sequence length="120" mass="13363">MGRAKRVAPSQELSIYSVSITLTPRPHKSRSSCRRCAYPGPAIRKVAPPGMCGNSMGAQNSSRNTAMKICCCRHVRSTKTITVCLYLQWHTILQCTVIKSMLMAETTIPPIVRLFMHILD</sequence>
<gene>
    <name evidence="1" type="ORF">HMPREF1120_05057</name>
</gene>
<evidence type="ECO:0000313" key="1">
    <source>
        <dbReference type="EMBL" id="EHY57001.1"/>
    </source>
</evidence>
<name>H6BZD8_EXODN</name>
<dbReference type="EMBL" id="JH226133">
    <property type="protein sequence ID" value="EHY57001.1"/>
    <property type="molecule type" value="Genomic_DNA"/>
</dbReference>
<dbReference type="RefSeq" id="XP_009157462.1">
    <property type="nucleotide sequence ID" value="XM_009159214.1"/>
</dbReference>
<accession>H6BZD8</accession>
<protein>
    <submittedName>
        <fullName evidence="1">Uncharacterized protein</fullName>
    </submittedName>
</protein>
<evidence type="ECO:0000313" key="2">
    <source>
        <dbReference type="Proteomes" id="UP000007304"/>
    </source>
</evidence>
<dbReference type="AlphaFoldDB" id="H6BZD8"/>
<organism evidence="1 2">
    <name type="scientific">Exophiala dermatitidis (strain ATCC 34100 / CBS 525.76 / NIH/UT8656)</name>
    <name type="common">Black yeast</name>
    <name type="synonym">Wangiella dermatitidis</name>
    <dbReference type="NCBI Taxonomy" id="858893"/>
    <lineage>
        <taxon>Eukaryota</taxon>
        <taxon>Fungi</taxon>
        <taxon>Dikarya</taxon>
        <taxon>Ascomycota</taxon>
        <taxon>Pezizomycotina</taxon>
        <taxon>Eurotiomycetes</taxon>
        <taxon>Chaetothyriomycetidae</taxon>
        <taxon>Chaetothyriales</taxon>
        <taxon>Herpotrichiellaceae</taxon>
        <taxon>Exophiala</taxon>
    </lineage>
</organism>
<keyword evidence="2" id="KW-1185">Reference proteome</keyword>